<name>A0A0D0CPK6_9AGAR</name>
<accession>A0A0D0CPK6</accession>
<feature type="compositionally biased region" description="Low complexity" evidence="1">
    <location>
        <begin position="805"/>
        <end position="828"/>
    </location>
</feature>
<feature type="compositionally biased region" description="Pro residues" evidence="1">
    <location>
        <begin position="162"/>
        <end position="171"/>
    </location>
</feature>
<feature type="compositionally biased region" description="Low complexity" evidence="1">
    <location>
        <begin position="228"/>
        <end position="242"/>
    </location>
</feature>
<dbReference type="AlphaFoldDB" id="A0A0D0CPK6"/>
<feature type="compositionally biased region" description="Acidic residues" evidence="1">
    <location>
        <begin position="639"/>
        <end position="649"/>
    </location>
</feature>
<protein>
    <recommendedName>
        <fullName evidence="2">Methyltransferase domain-containing protein</fullName>
    </recommendedName>
</protein>
<keyword evidence="4" id="KW-1185">Reference proteome</keyword>
<dbReference type="CDD" id="cd02440">
    <property type="entry name" value="AdoMet_MTases"/>
    <property type="match status" value="1"/>
</dbReference>
<dbReference type="HOGENOM" id="CLU_007642_0_0_1"/>
<dbReference type="SUPFAM" id="SSF53335">
    <property type="entry name" value="S-adenosyl-L-methionine-dependent methyltransferases"/>
    <property type="match status" value="1"/>
</dbReference>
<proteinExistence type="predicted"/>
<feature type="compositionally biased region" description="Polar residues" evidence="1">
    <location>
        <begin position="254"/>
        <end position="268"/>
    </location>
</feature>
<dbReference type="GO" id="GO:0008168">
    <property type="term" value="F:methyltransferase activity"/>
    <property type="evidence" value="ECO:0007669"/>
    <property type="project" value="TreeGrafter"/>
</dbReference>
<feature type="region of interest" description="Disordered" evidence="1">
    <location>
        <begin position="1016"/>
        <end position="1039"/>
    </location>
</feature>
<dbReference type="Proteomes" id="UP000053593">
    <property type="component" value="Unassembled WGS sequence"/>
</dbReference>
<gene>
    <name evidence="3" type="ORF">GYMLUDRAFT_61565</name>
</gene>
<feature type="compositionally biased region" description="Basic and acidic residues" evidence="1">
    <location>
        <begin position="1191"/>
        <end position="1201"/>
    </location>
</feature>
<evidence type="ECO:0000313" key="3">
    <source>
        <dbReference type="EMBL" id="KIK57278.1"/>
    </source>
</evidence>
<feature type="region of interest" description="Disordered" evidence="1">
    <location>
        <begin position="752"/>
        <end position="771"/>
    </location>
</feature>
<feature type="region of interest" description="Disordered" evidence="1">
    <location>
        <begin position="568"/>
        <end position="623"/>
    </location>
</feature>
<feature type="region of interest" description="Disordered" evidence="1">
    <location>
        <begin position="1096"/>
        <end position="1142"/>
    </location>
</feature>
<feature type="compositionally biased region" description="Polar residues" evidence="1">
    <location>
        <begin position="782"/>
        <end position="793"/>
    </location>
</feature>
<feature type="region of interest" description="Disordered" evidence="1">
    <location>
        <begin position="778"/>
        <end position="852"/>
    </location>
</feature>
<dbReference type="OrthoDB" id="2013972at2759"/>
<feature type="compositionally biased region" description="Polar residues" evidence="1">
    <location>
        <begin position="124"/>
        <end position="134"/>
    </location>
</feature>
<feature type="region of interest" description="Disordered" evidence="1">
    <location>
        <begin position="43"/>
        <end position="242"/>
    </location>
</feature>
<feature type="region of interest" description="Disordered" evidence="1">
    <location>
        <begin position="1191"/>
        <end position="1231"/>
    </location>
</feature>
<dbReference type="PANTHER" id="PTHR43591">
    <property type="entry name" value="METHYLTRANSFERASE"/>
    <property type="match status" value="1"/>
</dbReference>
<feature type="compositionally biased region" description="Polar residues" evidence="1">
    <location>
        <begin position="663"/>
        <end position="675"/>
    </location>
</feature>
<sequence length="1253" mass="136379">MDEGRVRRSPPRPPFLRSQSDNSSTTTIIAPSLSQFQAFNGIGNKDVTNAGLSPQRPPRNPARSVVVSGGIDSGFEAKADASRLKTVTGTKEEVTPWELYPPPPDEDESPVPPVPSTSKRKSNRPSSAGNSSGSGIHFSDLSLLPSRRKSIGSRPPSKGKAPPSPNIPPHSPSVLHKQRSGSGISNSPNYTPNGNVSPRLTHKIANVVSSHPTSHTQQPSSAATAQNHTTTPPSRTSRHSTFSFGQPLAASHQAYVSTQNKPTSSTPFPLSPVQKSHSNPDSKSSSKSSFENNVKFSTADRTILEELKRNIMARESQFVMKGPNIKSRPGCESQGLLGGNGSRPGLGGMGMGGLCIMGGSRKHHPYKKEEVPYPRSYDREVLDLDVWETLFYQQICESLTWHVFKEPPTKVLDIGTGTGSWIIDCARAWRKCHFVGMDIVPIQPDLQQVGSADLAHRVTWVQGNFLEGLPFPNDEFDFVHIKRISLGVPEDKWDYLFEEITRVMKPGAAFEMIEEDLLFPGRVVRNEDEDDRIISEASGPRFDNDVDSAYFSDSDVRHYGPSSYFAYGSSTRNRHKHRSSGSVGSNATAVDLNRSNSDRSSRRQSVPAGASRDKTRRHSGSKKFDYATLTALMGLSDSETLESEQDDETSTQRGRASDRDSLLANTTVSRRNSSVGDGERVSEEFFFFPVSSSPGLTTPGTSPIQNSPVSPIPSIHASPIPTSMPSVIPKHPVVTTTLGRGIGVDAIVEDEEGEKSATLDTPPEDAPPETVVSQDARVHQAMSKQSMTVATSRPTRRSYQPPIPLSASTSSLTDLRLLSPSPSYPASSGGNGTTSPGLPPKRPLSALSSMVGGIPSPSSPAISFSQSMLSLTAESPLTKNAGGVDLPEPRSSGVDLGQPTAPAAPFVLRALPKPPVNPRDHSLLEMIYNEMNASRFVNLSPLSLLPNILGLHFKDLRTHPPVLFTFPPIPVIERPQSEHLQSPFNGFDPDEEAREAIRPTPKLHTAINAAADPARGRRLSNAGSTLSSPITGSPPPTSRTAYFEGGAENEHEHWISMQQIIKRESPYIVYDGSRLSAFSPSTRAFFLSSSKAQATAAASSSPPSASSADKESRKEDAEKKVEDDAIVDADGADTPRGTVKAKVPRPQIKFRLPNTTMNIDLRSLNLHLALRVTEILACSESMWEWILENQERTRKQKRTQDTRTAGRVRSRSIDPNHTQPRHKQGESSSDRLNATLLELTREDFDDLLRRFYM</sequence>
<dbReference type="InterPro" id="IPR029063">
    <property type="entry name" value="SAM-dependent_MTases_sf"/>
</dbReference>
<feature type="region of interest" description="Disordered" evidence="1">
    <location>
        <begin position="254"/>
        <end position="292"/>
    </location>
</feature>
<feature type="compositionally biased region" description="Polar residues" evidence="1">
    <location>
        <begin position="207"/>
        <end position="227"/>
    </location>
</feature>
<feature type="compositionally biased region" description="Low complexity" evidence="1">
    <location>
        <begin position="1096"/>
        <end position="1107"/>
    </location>
</feature>
<feature type="domain" description="Methyltransferase" evidence="2">
    <location>
        <begin position="411"/>
        <end position="507"/>
    </location>
</feature>
<dbReference type="PANTHER" id="PTHR43591:SF24">
    <property type="entry name" value="2-METHOXY-6-POLYPRENYL-1,4-BENZOQUINOL METHYLASE, MITOCHONDRIAL"/>
    <property type="match status" value="1"/>
</dbReference>
<dbReference type="Pfam" id="PF13649">
    <property type="entry name" value="Methyltransf_25"/>
    <property type="match status" value="1"/>
</dbReference>
<evidence type="ECO:0000256" key="1">
    <source>
        <dbReference type="SAM" id="MobiDB-lite"/>
    </source>
</evidence>
<feature type="compositionally biased region" description="Polar residues" evidence="1">
    <location>
        <begin position="180"/>
        <end position="198"/>
    </location>
</feature>
<dbReference type="InterPro" id="IPR041698">
    <property type="entry name" value="Methyltransf_25"/>
</dbReference>
<organism evidence="3 4">
    <name type="scientific">Collybiopsis luxurians FD-317 M1</name>
    <dbReference type="NCBI Taxonomy" id="944289"/>
    <lineage>
        <taxon>Eukaryota</taxon>
        <taxon>Fungi</taxon>
        <taxon>Dikarya</taxon>
        <taxon>Basidiomycota</taxon>
        <taxon>Agaricomycotina</taxon>
        <taxon>Agaricomycetes</taxon>
        <taxon>Agaricomycetidae</taxon>
        <taxon>Agaricales</taxon>
        <taxon>Marasmiineae</taxon>
        <taxon>Omphalotaceae</taxon>
        <taxon>Collybiopsis</taxon>
        <taxon>Collybiopsis luxurians</taxon>
    </lineage>
</organism>
<dbReference type="EMBL" id="KN834792">
    <property type="protein sequence ID" value="KIK57278.1"/>
    <property type="molecule type" value="Genomic_DNA"/>
</dbReference>
<reference evidence="3 4" key="1">
    <citation type="submission" date="2014-04" db="EMBL/GenBank/DDBJ databases">
        <title>Evolutionary Origins and Diversification of the Mycorrhizal Mutualists.</title>
        <authorList>
            <consortium name="DOE Joint Genome Institute"/>
            <consortium name="Mycorrhizal Genomics Consortium"/>
            <person name="Kohler A."/>
            <person name="Kuo A."/>
            <person name="Nagy L.G."/>
            <person name="Floudas D."/>
            <person name="Copeland A."/>
            <person name="Barry K.W."/>
            <person name="Cichocki N."/>
            <person name="Veneault-Fourrey C."/>
            <person name="LaButti K."/>
            <person name="Lindquist E.A."/>
            <person name="Lipzen A."/>
            <person name="Lundell T."/>
            <person name="Morin E."/>
            <person name="Murat C."/>
            <person name="Riley R."/>
            <person name="Ohm R."/>
            <person name="Sun H."/>
            <person name="Tunlid A."/>
            <person name="Henrissat B."/>
            <person name="Grigoriev I.V."/>
            <person name="Hibbett D.S."/>
            <person name="Martin F."/>
        </authorList>
    </citation>
    <scope>NUCLEOTIDE SEQUENCE [LARGE SCALE GENOMIC DNA]</scope>
    <source>
        <strain evidence="3 4">FD-317 M1</strain>
    </source>
</reference>
<evidence type="ECO:0000259" key="2">
    <source>
        <dbReference type="Pfam" id="PF13649"/>
    </source>
</evidence>
<feature type="region of interest" description="Disordered" evidence="1">
    <location>
        <begin position="635"/>
        <end position="678"/>
    </location>
</feature>
<evidence type="ECO:0000313" key="4">
    <source>
        <dbReference type="Proteomes" id="UP000053593"/>
    </source>
</evidence>
<feature type="region of interest" description="Disordered" evidence="1">
    <location>
        <begin position="1"/>
        <end position="25"/>
    </location>
</feature>
<feature type="compositionally biased region" description="Low complexity" evidence="1">
    <location>
        <begin position="275"/>
        <end position="292"/>
    </location>
</feature>
<dbReference type="Gene3D" id="3.40.50.150">
    <property type="entry name" value="Vaccinia Virus protein VP39"/>
    <property type="match status" value="1"/>
</dbReference>
<feature type="compositionally biased region" description="Basic and acidic residues" evidence="1">
    <location>
        <begin position="1108"/>
        <end position="1123"/>
    </location>
</feature>